<sequence length="61" mass="6783">MLILLQQMSKCIHVDSFHGSLVKHTPDSIPQAFSSACAPYNSKLIKSLDRFSVNFVSSSNR</sequence>
<proteinExistence type="predicted"/>
<reference evidence="2" key="1">
    <citation type="submission" date="2014-12" db="EMBL/GenBank/DDBJ databases">
        <title>Insight into the proteome of Arion vulgaris.</title>
        <authorList>
            <person name="Aradska J."/>
            <person name="Bulat T."/>
            <person name="Smidak R."/>
            <person name="Sarate P."/>
            <person name="Gangsoo J."/>
            <person name="Sialana F."/>
            <person name="Bilban M."/>
            <person name="Lubec G."/>
        </authorList>
    </citation>
    <scope>NUCLEOTIDE SEQUENCE</scope>
    <source>
        <tissue evidence="2">Skin</tissue>
    </source>
</reference>
<protein>
    <submittedName>
        <fullName evidence="2">Uncharacterized protein</fullName>
    </submittedName>
</protein>
<evidence type="ECO:0000313" key="2">
    <source>
        <dbReference type="EMBL" id="CEK76823.1"/>
    </source>
</evidence>
<organism evidence="2">
    <name type="scientific">Arion vulgaris</name>
    <dbReference type="NCBI Taxonomy" id="1028688"/>
    <lineage>
        <taxon>Eukaryota</taxon>
        <taxon>Metazoa</taxon>
        <taxon>Spiralia</taxon>
        <taxon>Lophotrochozoa</taxon>
        <taxon>Mollusca</taxon>
        <taxon>Gastropoda</taxon>
        <taxon>Heterobranchia</taxon>
        <taxon>Euthyneura</taxon>
        <taxon>Panpulmonata</taxon>
        <taxon>Eupulmonata</taxon>
        <taxon>Stylommatophora</taxon>
        <taxon>Helicina</taxon>
        <taxon>Arionoidea</taxon>
        <taxon>Arionidae</taxon>
        <taxon>Arion</taxon>
    </lineage>
</organism>
<dbReference type="EMBL" id="HACG01029957">
    <property type="protein sequence ID" value="CEK76822.1"/>
    <property type="molecule type" value="Transcribed_RNA"/>
</dbReference>
<accession>A0A0B7A7Q2</accession>
<dbReference type="EMBL" id="HACG01029958">
    <property type="protein sequence ID" value="CEK76823.1"/>
    <property type="molecule type" value="Transcribed_RNA"/>
</dbReference>
<name>A0A0B7A7Q2_9EUPU</name>
<evidence type="ECO:0000313" key="1">
    <source>
        <dbReference type="EMBL" id="CEK76822.1"/>
    </source>
</evidence>
<dbReference type="AlphaFoldDB" id="A0A0B7A7Q2"/>
<gene>
    <name evidence="2" type="primary">ORF101682</name>
    <name evidence="1" type="synonym">ORF101680</name>
</gene>